<dbReference type="Proteomes" id="UP001184853">
    <property type="component" value="Unassembled WGS sequence"/>
</dbReference>
<gene>
    <name evidence="1" type="ORF">J2781_000524</name>
</gene>
<dbReference type="EMBL" id="JAVDQS010000001">
    <property type="protein sequence ID" value="MDR6403620.1"/>
    <property type="molecule type" value="Genomic_DNA"/>
</dbReference>
<proteinExistence type="predicted"/>
<name>A0ABU1LAN0_9FLAO</name>
<keyword evidence="2" id="KW-1185">Reference proteome</keyword>
<evidence type="ECO:0000313" key="2">
    <source>
        <dbReference type="Proteomes" id="UP001184853"/>
    </source>
</evidence>
<accession>A0ABU1LAN0</accession>
<evidence type="ECO:0000313" key="1">
    <source>
        <dbReference type="EMBL" id="MDR6403620.1"/>
    </source>
</evidence>
<protein>
    <submittedName>
        <fullName evidence="1">Uncharacterized protein</fullName>
    </submittedName>
</protein>
<organism evidence="1 2">
    <name type="scientific">Chryseobacterium geocarposphaerae</name>
    <dbReference type="NCBI Taxonomy" id="1416776"/>
    <lineage>
        <taxon>Bacteria</taxon>
        <taxon>Pseudomonadati</taxon>
        <taxon>Bacteroidota</taxon>
        <taxon>Flavobacteriia</taxon>
        <taxon>Flavobacteriales</taxon>
        <taxon>Weeksellaceae</taxon>
        <taxon>Chryseobacterium group</taxon>
        <taxon>Chryseobacterium</taxon>
    </lineage>
</organism>
<sequence length="30" mass="3294">MIKIGNGPYIGYVVDASKDLADREIKINCP</sequence>
<reference evidence="1 2" key="1">
    <citation type="submission" date="2023-07" db="EMBL/GenBank/DDBJ databases">
        <title>Sorghum-associated microbial communities from plants grown in Nebraska, USA.</title>
        <authorList>
            <person name="Schachtman D."/>
        </authorList>
    </citation>
    <scope>NUCLEOTIDE SEQUENCE [LARGE SCALE GENOMIC DNA]</scope>
    <source>
        <strain evidence="1 2">DS1709</strain>
    </source>
</reference>
<comment type="caution">
    <text evidence="1">The sequence shown here is derived from an EMBL/GenBank/DDBJ whole genome shotgun (WGS) entry which is preliminary data.</text>
</comment>